<dbReference type="RefSeq" id="WP_101602724.1">
    <property type="nucleotide sequence ID" value="NZ_JADNJS010000066.1"/>
</dbReference>
<proteinExistence type="predicted"/>
<organism evidence="1 2">
    <name type="scientific">Phocaeicola vulgatus</name>
    <name type="common">Bacteroides vulgatus</name>
    <dbReference type="NCBI Taxonomy" id="821"/>
    <lineage>
        <taxon>Bacteria</taxon>
        <taxon>Pseudomonadati</taxon>
        <taxon>Bacteroidota</taxon>
        <taxon>Bacteroidia</taxon>
        <taxon>Bacteroidales</taxon>
        <taxon>Bacteroidaceae</taxon>
        <taxon>Phocaeicola</taxon>
    </lineage>
</organism>
<protein>
    <submittedName>
        <fullName evidence="1">Uncharacterized protein</fullName>
    </submittedName>
</protein>
<dbReference type="InterPro" id="IPR025935">
    <property type="entry name" value="AbiH"/>
</dbReference>
<sequence length="320" mass="37843">MKNLYIIGNGFDCHHGINSSYSAYRQWLEENEPELYERLREFYYVDDDEWWWQFEVNLGEIELADYVQYTASENQPDFASDEFRDRDYYVGSYQAESEIGGLVNDIKDTFKAWINSLSKADGSKKIKLTRGDDHFINFNYTSTLQYLYGIPDSEILHIHGKASDEVLVLGHNKTYEELTKAAEVIQPEPPADLSEEELAEWYDGEDYITQTVRDAAVNEIYSIRKNVEQIIQDNRSIFSSMNEIEHIYIYGFSFSPVDEPYIDKIISHIDKEKVHWTISYYSDEDQQKIQAYMQSRKISPDLWELIKLEDIQMYKQQRLF</sequence>
<dbReference type="Proteomes" id="UP000283429">
    <property type="component" value="Unassembled WGS sequence"/>
</dbReference>
<reference evidence="1 2" key="1">
    <citation type="submission" date="2018-08" db="EMBL/GenBank/DDBJ databases">
        <title>A genome reference for cultivated species of the human gut microbiota.</title>
        <authorList>
            <person name="Zou Y."/>
            <person name="Xue W."/>
            <person name="Luo G."/>
        </authorList>
    </citation>
    <scope>NUCLEOTIDE SEQUENCE [LARGE SCALE GENOMIC DNA]</scope>
    <source>
        <strain evidence="1 2">AM30-40</strain>
    </source>
</reference>
<dbReference type="Pfam" id="PF14253">
    <property type="entry name" value="AbiH"/>
    <property type="match status" value="1"/>
</dbReference>
<dbReference type="EMBL" id="QSJM01000010">
    <property type="protein sequence ID" value="RHD83115.1"/>
    <property type="molecule type" value="Genomic_DNA"/>
</dbReference>
<evidence type="ECO:0000313" key="1">
    <source>
        <dbReference type="EMBL" id="RHD83115.1"/>
    </source>
</evidence>
<name>A0A414HEQ3_PHOVU</name>
<comment type="caution">
    <text evidence="1">The sequence shown here is derived from an EMBL/GenBank/DDBJ whole genome shotgun (WGS) entry which is preliminary data.</text>
</comment>
<gene>
    <name evidence="1" type="ORF">DW783_04755</name>
</gene>
<accession>A0A414HEQ3</accession>
<dbReference type="AlphaFoldDB" id="A0A414HEQ3"/>
<evidence type="ECO:0000313" key="2">
    <source>
        <dbReference type="Proteomes" id="UP000283429"/>
    </source>
</evidence>